<gene>
    <name evidence="2" type="ORF">PG991_005754</name>
</gene>
<organism evidence="2 3">
    <name type="scientific">Apiospora marii</name>
    <dbReference type="NCBI Taxonomy" id="335849"/>
    <lineage>
        <taxon>Eukaryota</taxon>
        <taxon>Fungi</taxon>
        <taxon>Dikarya</taxon>
        <taxon>Ascomycota</taxon>
        <taxon>Pezizomycotina</taxon>
        <taxon>Sordariomycetes</taxon>
        <taxon>Xylariomycetidae</taxon>
        <taxon>Amphisphaeriales</taxon>
        <taxon>Apiosporaceae</taxon>
        <taxon>Apiospora</taxon>
    </lineage>
</organism>
<comment type="caution">
    <text evidence="2">The sequence shown here is derived from an EMBL/GenBank/DDBJ whole genome shotgun (WGS) entry which is preliminary data.</text>
</comment>
<protein>
    <recommendedName>
        <fullName evidence="4">OTU domain-containing protein</fullName>
    </recommendedName>
</protein>
<evidence type="ECO:0008006" key="4">
    <source>
        <dbReference type="Google" id="ProtNLM"/>
    </source>
</evidence>
<accession>A0ABR1SA89</accession>
<feature type="compositionally biased region" description="Polar residues" evidence="1">
    <location>
        <begin position="265"/>
        <end position="289"/>
    </location>
</feature>
<name>A0ABR1SA89_9PEZI</name>
<dbReference type="Gene3D" id="3.90.70.80">
    <property type="match status" value="1"/>
</dbReference>
<dbReference type="CDD" id="cd22744">
    <property type="entry name" value="OTU"/>
    <property type="match status" value="1"/>
</dbReference>
<feature type="region of interest" description="Disordered" evidence="1">
    <location>
        <begin position="264"/>
        <end position="299"/>
    </location>
</feature>
<keyword evidence="3" id="KW-1185">Reference proteome</keyword>
<dbReference type="EMBL" id="JAQQWI010000007">
    <property type="protein sequence ID" value="KAK8028698.1"/>
    <property type="molecule type" value="Genomic_DNA"/>
</dbReference>
<evidence type="ECO:0000313" key="2">
    <source>
        <dbReference type="EMBL" id="KAK8028698.1"/>
    </source>
</evidence>
<evidence type="ECO:0000256" key="1">
    <source>
        <dbReference type="SAM" id="MobiDB-lite"/>
    </source>
</evidence>
<proteinExistence type="predicted"/>
<evidence type="ECO:0000313" key="3">
    <source>
        <dbReference type="Proteomes" id="UP001396898"/>
    </source>
</evidence>
<feature type="compositionally biased region" description="Polar residues" evidence="1">
    <location>
        <begin position="1"/>
        <end position="12"/>
    </location>
</feature>
<sequence length="680" mass="76387">MASESVESSSPVGTKRKFADTQLPSRSPHHKRRICFETHSEHSEVDEDDTVSDIDATATGFSSPLSEVSEGRLPTVEEFHRLEQERLTVEQYESQVQEVIEVKTGQEDDPDELHKDLKATLAQIKTANKGLLTPEAFEYLQSEVASSHLYLPEPKAEDIKPKGVDAATNTQRVIKVVRSSKIQTEVIPGPIASTQTFLPASNEVAIQTEPMNSNAGVQTDPIPKTFPSSDEVYKKDLEYIRRVRPFVSSADVITVKCRLRKEPTKTPSKSRFGTASYLPSPSKTHNGVRSSVPRPSKSQVVSLVDDDNDDDVSMVEMPHEGNWRTGGSRYGNDFVYGNLGGLGDAGGSDNYEEALEKVEFYGIQEATTSATRTRTLLRYQDRQTGIGEYPSPIFGLRLHQDKYRTDIRSKHWRDPIPLATDTLQKTSWGSPAPVDDKAAMSNWTSSGSYQLLKGFPLVEDVEFIVHRNMPAQEPDGDCYWRSAAFCLYGSDEHWDVVKAEHLGYLHYVLSQPQHPRYELYHGHLNARFFDTSSVDGATFKANIWQLLHLAHAWTPAVISQVTADLYNICVVIFTLENGVTTETNVRGVYNSRHVFLCFTNGCHFQPMTPNDYDAWEFKYPRITVEATAKYVNAPKATSAKQTWQHPWRKEFSSAVLPPVPRLHGCNIEKLRRFLGSNPKS</sequence>
<reference evidence="2 3" key="1">
    <citation type="submission" date="2023-01" db="EMBL/GenBank/DDBJ databases">
        <title>Analysis of 21 Apiospora genomes using comparative genomics revels a genus with tremendous synthesis potential of carbohydrate active enzymes and secondary metabolites.</title>
        <authorList>
            <person name="Sorensen T."/>
        </authorList>
    </citation>
    <scope>NUCLEOTIDE SEQUENCE [LARGE SCALE GENOMIC DNA]</scope>
    <source>
        <strain evidence="2 3">CBS 20057</strain>
    </source>
</reference>
<dbReference type="Proteomes" id="UP001396898">
    <property type="component" value="Unassembled WGS sequence"/>
</dbReference>
<feature type="region of interest" description="Disordered" evidence="1">
    <location>
        <begin position="1"/>
        <end position="49"/>
    </location>
</feature>
<feature type="compositionally biased region" description="Basic and acidic residues" evidence="1">
    <location>
        <begin position="34"/>
        <end position="43"/>
    </location>
</feature>